<dbReference type="EMBL" id="GBRH01174166">
    <property type="protein sequence ID" value="JAE23730.1"/>
    <property type="molecule type" value="Transcribed_RNA"/>
</dbReference>
<dbReference type="AlphaFoldDB" id="A0A0A9GF55"/>
<name>A0A0A9GF55_ARUDO</name>
<proteinExistence type="predicted"/>
<sequence length="43" mass="4790">MGARLVRISSYTFDAAGVRKGYILQLCSQCSTRGSCMQFLTRL</sequence>
<accession>A0A0A9GF55</accession>
<reference evidence="1" key="1">
    <citation type="submission" date="2014-09" db="EMBL/GenBank/DDBJ databases">
        <authorList>
            <person name="Magalhaes I.L.F."/>
            <person name="Oliveira U."/>
            <person name="Santos F.R."/>
            <person name="Vidigal T.H.D.A."/>
            <person name="Brescovit A.D."/>
            <person name="Santos A.J."/>
        </authorList>
    </citation>
    <scope>NUCLEOTIDE SEQUENCE</scope>
    <source>
        <tissue evidence="1">Shoot tissue taken approximately 20 cm above the soil surface</tissue>
    </source>
</reference>
<organism evidence="1">
    <name type="scientific">Arundo donax</name>
    <name type="common">Giant reed</name>
    <name type="synonym">Donax arundinaceus</name>
    <dbReference type="NCBI Taxonomy" id="35708"/>
    <lineage>
        <taxon>Eukaryota</taxon>
        <taxon>Viridiplantae</taxon>
        <taxon>Streptophyta</taxon>
        <taxon>Embryophyta</taxon>
        <taxon>Tracheophyta</taxon>
        <taxon>Spermatophyta</taxon>
        <taxon>Magnoliopsida</taxon>
        <taxon>Liliopsida</taxon>
        <taxon>Poales</taxon>
        <taxon>Poaceae</taxon>
        <taxon>PACMAD clade</taxon>
        <taxon>Arundinoideae</taxon>
        <taxon>Arundineae</taxon>
        <taxon>Arundo</taxon>
    </lineage>
</organism>
<evidence type="ECO:0000313" key="1">
    <source>
        <dbReference type="EMBL" id="JAE23730.1"/>
    </source>
</evidence>
<protein>
    <submittedName>
        <fullName evidence="1">Uncharacterized protein</fullName>
    </submittedName>
</protein>
<reference evidence="1" key="2">
    <citation type="journal article" date="2015" name="Data Brief">
        <title>Shoot transcriptome of the giant reed, Arundo donax.</title>
        <authorList>
            <person name="Barrero R.A."/>
            <person name="Guerrero F.D."/>
            <person name="Moolhuijzen P."/>
            <person name="Goolsby J.A."/>
            <person name="Tidwell J."/>
            <person name="Bellgard S.E."/>
            <person name="Bellgard M.I."/>
        </authorList>
    </citation>
    <scope>NUCLEOTIDE SEQUENCE</scope>
    <source>
        <tissue evidence="1">Shoot tissue taken approximately 20 cm above the soil surface</tissue>
    </source>
</reference>